<dbReference type="AlphaFoldDB" id="A0A0N4X6X1"/>
<evidence type="ECO:0000313" key="1">
    <source>
        <dbReference type="WBParaSite" id="HPLM_0002011301-mRNA-1"/>
    </source>
</evidence>
<accession>A0A0N4X6X1</accession>
<protein>
    <submittedName>
        <fullName evidence="1">Receptor-like kinase</fullName>
    </submittedName>
</protein>
<organism evidence="1">
    <name type="scientific">Haemonchus placei</name>
    <name type="common">Barber's pole worm</name>
    <dbReference type="NCBI Taxonomy" id="6290"/>
    <lineage>
        <taxon>Eukaryota</taxon>
        <taxon>Metazoa</taxon>
        <taxon>Ecdysozoa</taxon>
        <taxon>Nematoda</taxon>
        <taxon>Chromadorea</taxon>
        <taxon>Rhabditida</taxon>
        <taxon>Rhabditina</taxon>
        <taxon>Rhabditomorpha</taxon>
        <taxon>Strongyloidea</taxon>
        <taxon>Trichostrongylidae</taxon>
        <taxon>Haemonchus</taxon>
    </lineage>
</organism>
<name>A0A0N4X6X1_HAEPC</name>
<reference evidence="1" key="1">
    <citation type="submission" date="2017-02" db="UniProtKB">
        <authorList>
            <consortium name="WormBaseParasite"/>
        </authorList>
    </citation>
    <scope>IDENTIFICATION</scope>
</reference>
<dbReference type="WBParaSite" id="HPLM_0002011301-mRNA-1">
    <property type="protein sequence ID" value="HPLM_0002011301-mRNA-1"/>
    <property type="gene ID" value="HPLM_0002011301"/>
</dbReference>
<proteinExistence type="predicted"/>
<sequence>LDSHSPRDRRNRIKEFRAADAFRRLWSTRTFWCRGTGRFPGICRTSLFDAVGPLAWPDMFAGGDISLGNTGGGGGGGTIRLGGGGGINGAPKFGKGCTGIGVAQFIGYIQLIWEGRWWEGI</sequence>